<dbReference type="Gene3D" id="3.40.50.2000">
    <property type="entry name" value="Glycogen Phosphorylase B"/>
    <property type="match status" value="2"/>
</dbReference>
<evidence type="ECO:0000313" key="4">
    <source>
        <dbReference type="Proteomes" id="UP001336250"/>
    </source>
</evidence>
<dbReference type="Proteomes" id="UP001336250">
    <property type="component" value="Unassembled WGS sequence"/>
</dbReference>
<dbReference type="Pfam" id="PF13692">
    <property type="entry name" value="Glyco_trans_1_4"/>
    <property type="match status" value="1"/>
</dbReference>
<dbReference type="AlphaFoldDB" id="A0AAW9QNJ1"/>
<sequence length="357" mass="36797">MSAPAPWHVLLPGDWHQATGGYRYDRRIGLGLRALGLDVRPLVLQGAFPRPAPHELAAAAQAVAALPDGAQVLADGLAFGAMPEIAEAHARRLRWVALVHHPLWLETGCEAPALLRAREARALAAARQVIVTSRATAGLVQALGVGPERIAVVEPGTDPAPLAEGAGPGAAPNLLCVATVTPRKGHRRLVEALAPWRARPWTLLLAGSLDRDPACVAALRAAIDAHGLAARVRLLGEVDDAALAACYRRADAFVLASAFEGYGMALAEALAHGLPVVSTTGGAIGGTVPPDAGVLVDPQDTGALSRALGRLLDDPGTRTALQAGARRARERLPTWDAACRRFAAVLEGVGAAGGGPA</sequence>
<dbReference type="EC" id="2.4.-.-" evidence="3"/>
<gene>
    <name evidence="3" type="ORF">V4F39_21805</name>
</gene>
<keyword evidence="4" id="KW-1185">Reference proteome</keyword>
<evidence type="ECO:0000259" key="2">
    <source>
        <dbReference type="Pfam" id="PF13439"/>
    </source>
</evidence>
<dbReference type="PANTHER" id="PTHR46401">
    <property type="entry name" value="GLYCOSYLTRANSFERASE WBBK-RELATED"/>
    <property type="match status" value="1"/>
</dbReference>
<dbReference type="SUPFAM" id="SSF53756">
    <property type="entry name" value="UDP-Glycosyltransferase/glycogen phosphorylase"/>
    <property type="match status" value="1"/>
</dbReference>
<dbReference type="Pfam" id="PF13439">
    <property type="entry name" value="Glyco_transf_4"/>
    <property type="match status" value="1"/>
</dbReference>
<evidence type="ECO:0000256" key="1">
    <source>
        <dbReference type="ARBA" id="ARBA00022679"/>
    </source>
</evidence>
<proteinExistence type="predicted"/>
<dbReference type="GO" id="GO:0016757">
    <property type="term" value="F:glycosyltransferase activity"/>
    <property type="evidence" value="ECO:0007669"/>
    <property type="project" value="UniProtKB-KW"/>
</dbReference>
<feature type="domain" description="Glycosyltransferase subfamily 4-like N-terminal" evidence="2">
    <location>
        <begin position="87"/>
        <end position="159"/>
    </location>
</feature>
<dbReference type="RefSeq" id="WP_332292098.1">
    <property type="nucleotide sequence ID" value="NZ_JAZIBG010000046.1"/>
</dbReference>
<dbReference type="InterPro" id="IPR028098">
    <property type="entry name" value="Glyco_trans_4-like_N"/>
</dbReference>
<dbReference type="EMBL" id="JAZIBG010000046">
    <property type="protein sequence ID" value="MEF7616565.1"/>
    <property type="molecule type" value="Genomic_DNA"/>
</dbReference>
<comment type="caution">
    <text evidence="3">The sequence shown here is derived from an EMBL/GenBank/DDBJ whole genome shotgun (WGS) entry which is preliminary data.</text>
</comment>
<keyword evidence="3" id="KW-0328">Glycosyltransferase</keyword>
<keyword evidence="1 3" id="KW-0808">Transferase</keyword>
<accession>A0AAW9QNJ1</accession>
<dbReference type="GO" id="GO:0009103">
    <property type="term" value="P:lipopolysaccharide biosynthetic process"/>
    <property type="evidence" value="ECO:0007669"/>
    <property type="project" value="TreeGrafter"/>
</dbReference>
<reference evidence="3 4" key="1">
    <citation type="submission" date="2024-02" db="EMBL/GenBank/DDBJ databases">
        <title>Genome sequence of Aquincola sp. MAHUQ-54.</title>
        <authorList>
            <person name="Huq M.A."/>
        </authorList>
    </citation>
    <scope>NUCLEOTIDE SEQUENCE [LARGE SCALE GENOMIC DNA]</scope>
    <source>
        <strain evidence="3 4">MAHUQ-54</strain>
    </source>
</reference>
<evidence type="ECO:0000313" key="3">
    <source>
        <dbReference type="EMBL" id="MEF7616565.1"/>
    </source>
</evidence>
<dbReference type="CDD" id="cd03801">
    <property type="entry name" value="GT4_PimA-like"/>
    <property type="match status" value="1"/>
</dbReference>
<protein>
    <submittedName>
        <fullName evidence="3">Glycosyltransferase family 4 protein</fullName>
        <ecNumber evidence="3">2.4.-.-</ecNumber>
    </submittedName>
</protein>
<name>A0AAW9QNJ1_9BURK</name>
<dbReference type="PANTHER" id="PTHR46401:SF2">
    <property type="entry name" value="GLYCOSYLTRANSFERASE WBBK-RELATED"/>
    <property type="match status" value="1"/>
</dbReference>
<organism evidence="3 4">
    <name type="scientific">Aquincola agrisoli</name>
    <dbReference type="NCBI Taxonomy" id="3119538"/>
    <lineage>
        <taxon>Bacteria</taxon>
        <taxon>Pseudomonadati</taxon>
        <taxon>Pseudomonadota</taxon>
        <taxon>Betaproteobacteria</taxon>
        <taxon>Burkholderiales</taxon>
        <taxon>Sphaerotilaceae</taxon>
        <taxon>Aquincola</taxon>
    </lineage>
</organism>